<feature type="transmembrane region" description="Helical" evidence="1">
    <location>
        <begin position="364"/>
        <end position="385"/>
    </location>
</feature>
<keyword evidence="3" id="KW-1185">Reference proteome</keyword>
<protein>
    <submittedName>
        <fullName evidence="2">Uncharacterized protein</fullName>
    </submittedName>
</protein>
<keyword evidence="1" id="KW-0812">Transmembrane</keyword>
<evidence type="ECO:0000313" key="3">
    <source>
        <dbReference type="Proteomes" id="UP000824998"/>
    </source>
</evidence>
<accession>A0A9P7YKG4</accession>
<dbReference type="AlphaFoldDB" id="A0A9P7YKG4"/>
<feature type="transmembrane region" description="Helical" evidence="1">
    <location>
        <begin position="252"/>
        <end position="271"/>
    </location>
</feature>
<evidence type="ECO:0000256" key="1">
    <source>
        <dbReference type="SAM" id="Phobius"/>
    </source>
</evidence>
<feature type="transmembrane region" description="Helical" evidence="1">
    <location>
        <begin position="54"/>
        <end position="70"/>
    </location>
</feature>
<feature type="transmembrane region" description="Helical" evidence="1">
    <location>
        <begin position="291"/>
        <end position="313"/>
    </location>
</feature>
<feature type="transmembrane region" description="Helical" evidence="1">
    <location>
        <begin position="156"/>
        <end position="178"/>
    </location>
</feature>
<gene>
    <name evidence="2" type="ORF">BJ875DRAFT_542325</name>
</gene>
<keyword evidence="1" id="KW-0472">Membrane</keyword>
<dbReference type="Proteomes" id="UP000824998">
    <property type="component" value="Unassembled WGS sequence"/>
</dbReference>
<evidence type="ECO:0000313" key="2">
    <source>
        <dbReference type="EMBL" id="KAG9235177.1"/>
    </source>
</evidence>
<dbReference type="OrthoDB" id="28755at2759"/>
<keyword evidence="1" id="KW-1133">Transmembrane helix</keyword>
<name>A0A9P7YKG4_9HELO</name>
<feature type="transmembrane region" description="Helical" evidence="1">
    <location>
        <begin position="120"/>
        <end position="144"/>
    </location>
</feature>
<organism evidence="2 3">
    <name type="scientific">Amylocarpus encephaloides</name>
    <dbReference type="NCBI Taxonomy" id="45428"/>
    <lineage>
        <taxon>Eukaryota</taxon>
        <taxon>Fungi</taxon>
        <taxon>Dikarya</taxon>
        <taxon>Ascomycota</taxon>
        <taxon>Pezizomycotina</taxon>
        <taxon>Leotiomycetes</taxon>
        <taxon>Helotiales</taxon>
        <taxon>Helotiales incertae sedis</taxon>
        <taxon>Amylocarpus</taxon>
    </lineage>
</organism>
<feature type="transmembrane region" description="Helical" evidence="1">
    <location>
        <begin position="190"/>
        <end position="208"/>
    </location>
</feature>
<reference evidence="2" key="1">
    <citation type="journal article" date="2021" name="IMA Fungus">
        <title>Genomic characterization of three marine fungi, including Emericellopsis atlantica sp. nov. with signatures of a generalist lifestyle and marine biomass degradation.</title>
        <authorList>
            <person name="Hagestad O.C."/>
            <person name="Hou L."/>
            <person name="Andersen J.H."/>
            <person name="Hansen E.H."/>
            <person name="Altermark B."/>
            <person name="Li C."/>
            <person name="Kuhnert E."/>
            <person name="Cox R.J."/>
            <person name="Crous P.W."/>
            <person name="Spatafora J.W."/>
            <person name="Lail K."/>
            <person name="Amirebrahimi M."/>
            <person name="Lipzen A."/>
            <person name="Pangilinan J."/>
            <person name="Andreopoulos W."/>
            <person name="Hayes R.D."/>
            <person name="Ng V."/>
            <person name="Grigoriev I.V."/>
            <person name="Jackson S.A."/>
            <person name="Sutton T.D.S."/>
            <person name="Dobson A.D.W."/>
            <person name="Rama T."/>
        </authorList>
    </citation>
    <scope>NUCLEOTIDE SEQUENCE</scope>
    <source>
        <strain evidence="2">TRa018bII</strain>
    </source>
</reference>
<feature type="transmembrane region" description="Helical" evidence="1">
    <location>
        <begin position="406"/>
        <end position="432"/>
    </location>
</feature>
<proteinExistence type="predicted"/>
<feature type="transmembrane region" description="Helical" evidence="1">
    <location>
        <begin position="214"/>
        <end position="231"/>
    </location>
</feature>
<comment type="caution">
    <text evidence="2">The sequence shown here is derived from an EMBL/GenBank/DDBJ whole genome shotgun (WGS) entry which is preliminary data.</text>
</comment>
<dbReference type="EMBL" id="MU251439">
    <property type="protein sequence ID" value="KAG9235177.1"/>
    <property type="molecule type" value="Genomic_DNA"/>
</dbReference>
<dbReference type="PANTHER" id="PTHR37490">
    <property type="entry name" value="EXPRESSED PROTEIN"/>
    <property type="match status" value="1"/>
</dbReference>
<feature type="transmembrane region" description="Helical" evidence="1">
    <location>
        <begin position="76"/>
        <end position="99"/>
    </location>
</feature>
<sequence>MQEWKDGHEGVERWDGETLLPRHELERFGRPDEDEFSESDYGAKEVKKSVKGRIWILLATVSTLTARGLVRGSFPYPLYLLFLLQVAAYLLVVVVIIVTRLVHWRNAKRGAKSKFWRYTILQALIVGVRLLISACFSAFAMLFAANALMLYNNLTILSMLPILTYVADSIILRLLHVLRLSPRENVSMPWKTLWIVVLIPLCIAPALYTDYRLSLSGLLCALLSFALYSLAKAVIKIGPMIDPGRPTWESPFYVYLLVGIPFLIFTGKAAVKYENIVAADNVLKSWSGLQWLWNMGPAVILQLLFTNSVNSAYPYSSKDLACGALEDSSPEGTAAVRATLHTAFFIAIIGVFGDEHNLLDWYQILLFMVIYIVSVGPRHIAYYPPRFFNFIARLLRRKTSSLQPEPWQFIIIVFSTTLVFAVLMSCITMFWVDTLAFDRDAKTWFLTKQNTLDTQYLPPKVRSLDIVIAHSRGDSKESIADLLSTYATVGGIAGFRPRVIVYTKDNRLGAGDVDTVRGSFEGPLSIQSLNNSGGPTATFLHHILYAWETLSQQTLFLSTQASNTDPELAVQRLREYFMPAAFPIADAGPKTTFMNLGPMTVCHCGSCTDETGWEDSFHLVPSMWGAANPGTKKCESVLLTRGNRFLASSSRIRGLKRDTWQLLYDALVKDDISNSWAHEKRKFPIPLPHEPLIGRWSRGGRIVVPTGATMGNATGSSTEMQSVDILPGVYGLSDTLERPWLGFTVERLWGVLLQCSTPEIAWKCPSLERSWRVGWDKPDCTCVD</sequence>
<feature type="transmembrane region" description="Helical" evidence="1">
    <location>
        <begin position="334"/>
        <end position="352"/>
    </location>
</feature>
<dbReference type="PANTHER" id="PTHR37490:SF1">
    <property type="entry name" value="GLYCOSYLTRANSFERASE 2-LIKE DOMAIN-CONTAINING PROTEIN"/>
    <property type="match status" value="1"/>
</dbReference>